<gene>
    <name evidence="4" type="ORF">FTRO_0080460</name>
    <name evidence="3" type="ORF">R53137_KAKDMLNK_01459</name>
</gene>
<evidence type="ECO:0000259" key="2">
    <source>
        <dbReference type="PROSITE" id="PS50943"/>
    </source>
</evidence>
<reference evidence="4" key="1">
    <citation type="journal article" date="2015" name="BMC Genomics">
        <title>Comparative genomics of Fructobacillus spp. and Leuconostoc spp. reveals niche-specific evolution of Fructobacillus spp.</title>
        <authorList>
            <person name="Endo A."/>
            <person name="Tanizawa Y."/>
            <person name="Tanaka N."/>
            <person name="Maeno S."/>
            <person name="Kumar H."/>
            <person name="Shiwa Y."/>
            <person name="Okada S."/>
            <person name="Yoshikawa H."/>
            <person name="Dicks L."/>
            <person name="Nakagawa J."/>
            <person name="Arita M."/>
        </authorList>
    </citation>
    <scope>NUCLEOTIDE SEQUENCE [LARGE SCALE GENOMIC DNA]</scope>
    <source>
        <strain evidence="4">F214-1</strain>
    </source>
</reference>
<dbReference type="Proteomes" id="UP001314262">
    <property type="component" value="Unassembled WGS sequence"/>
</dbReference>
<dbReference type="STRING" id="709323.GCA_001047135_01340"/>
<sequence>MVTNFNWGPSGDLKKVLRDLSFRYRLQKKIAHELKVGRKEAHLTQVQVADALNICQSAVSKYEAGKVSPDLTLLLSFCYLYGWTFEEFLLRLNIRTKGRF</sequence>
<dbReference type="PANTHER" id="PTHR46558">
    <property type="entry name" value="TRACRIPTIONAL REGULATORY PROTEIN-RELATED-RELATED"/>
    <property type="match status" value="1"/>
</dbReference>
<protein>
    <submittedName>
        <fullName evidence="3">Contains XRE-family HTH domain (HipB)</fullName>
    </submittedName>
</protein>
<dbReference type="EMBL" id="CAUZLT010000006">
    <property type="protein sequence ID" value="CAK1253108.1"/>
    <property type="molecule type" value="Genomic_DNA"/>
</dbReference>
<dbReference type="Pfam" id="PF01381">
    <property type="entry name" value="HTH_3"/>
    <property type="match status" value="1"/>
</dbReference>
<accession>A0A3F3H171</accession>
<dbReference type="SUPFAM" id="SSF47413">
    <property type="entry name" value="lambda repressor-like DNA-binding domains"/>
    <property type="match status" value="1"/>
</dbReference>
<organism evidence="4">
    <name type="scientific">Fructobacillus tropaeoli</name>
    <dbReference type="NCBI Taxonomy" id="709323"/>
    <lineage>
        <taxon>Bacteria</taxon>
        <taxon>Bacillati</taxon>
        <taxon>Bacillota</taxon>
        <taxon>Bacilli</taxon>
        <taxon>Lactobacillales</taxon>
        <taxon>Lactobacillaceae</taxon>
        <taxon>Fructobacillus</taxon>
    </lineage>
</organism>
<dbReference type="CDD" id="cd00093">
    <property type="entry name" value="HTH_XRE"/>
    <property type="match status" value="1"/>
</dbReference>
<dbReference type="AlphaFoldDB" id="A0A3F3H171"/>
<dbReference type="EMBL" id="DF968085">
    <property type="protein sequence ID" value="GAP04775.1"/>
    <property type="molecule type" value="Genomic_DNA"/>
</dbReference>
<keyword evidence="5" id="KW-1185">Reference proteome</keyword>
<name>A0A3F3H171_9LACO</name>
<evidence type="ECO:0000313" key="5">
    <source>
        <dbReference type="Proteomes" id="UP001314262"/>
    </source>
</evidence>
<proteinExistence type="predicted"/>
<evidence type="ECO:0000256" key="1">
    <source>
        <dbReference type="ARBA" id="ARBA00023125"/>
    </source>
</evidence>
<reference evidence="3 5" key="2">
    <citation type="submission" date="2023-10" db="EMBL/GenBank/DDBJ databases">
        <authorList>
            <person name="Botero Cardona J."/>
        </authorList>
    </citation>
    <scope>NUCLEOTIDE SEQUENCE [LARGE SCALE GENOMIC DNA]</scope>
    <source>
        <strain evidence="3 5">R-53137</strain>
    </source>
</reference>
<dbReference type="GO" id="GO:0003677">
    <property type="term" value="F:DNA binding"/>
    <property type="evidence" value="ECO:0007669"/>
    <property type="project" value="UniProtKB-KW"/>
</dbReference>
<dbReference type="RefSeq" id="WP_059394120.1">
    <property type="nucleotide sequence ID" value="NZ_BOJU01000006.1"/>
</dbReference>
<dbReference type="SMART" id="SM00530">
    <property type="entry name" value="HTH_XRE"/>
    <property type="match status" value="1"/>
</dbReference>
<dbReference type="Proteomes" id="UP000064514">
    <property type="component" value="Unassembled WGS sequence"/>
</dbReference>
<dbReference type="Gene3D" id="1.10.260.40">
    <property type="entry name" value="lambda repressor-like DNA-binding domains"/>
    <property type="match status" value="1"/>
</dbReference>
<evidence type="ECO:0000313" key="3">
    <source>
        <dbReference type="EMBL" id="CAK1253108.1"/>
    </source>
</evidence>
<evidence type="ECO:0000313" key="4">
    <source>
        <dbReference type="EMBL" id="GAP04775.1"/>
    </source>
</evidence>
<dbReference type="InterPro" id="IPR001387">
    <property type="entry name" value="Cro/C1-type_HTH"/>
</dbReference>
<feature type="domain" description="HTH cro/C1-type" evidence="2">
    <location>
        <begin position="34"/>
        <end position="88"/>
    </location>
</feature>
<keyword evidence="1" id="KW-0238">DNA-binding</keyword>
<dbReference type="PANTHER" id="PTHR46558:SF4">
    <property type="entry name" value="DNA-BIDING PHAGE PROTEIN"/>
    <property type="match status" value="1"/>
</dbReference>
<dbReference type="InterPro" id="IPR010982">
    <property type="entry name" value="Lambda_DNA-bd_dom_sf"/>
</dbReference>
<dbReference type="PROSITE" id="PS50943">
    <property type="entry name" value="HTH_CROC1"/>
    <property type="match status" value="1"/>
</dbReference>